<dbReference type="AlphaFoldDB" id="A0A818GCB1"/>
<accession>A0A818GCB1</accession>
<protein>
    <submittedName>
        <fullName evidence="1">Uncharacterized protein</fullName>
    </submittedName>
</protein>
<sequence>MTMEQFQKSNTLLCEIHCIKAPLIIGCDVSKMSAATSSTFINPEVITVNEDPLDIQGKKVAFASSKLPNITIEIIVTNCSSLSSIDI</sequence>
<dbReference type="EMBL" id="CAJOAZ010000015">
    <property type="protein sequence ID" value="CAF3489323.1"/>
    <property type="molecule type" value="Genomic_DNA"/>
</dbReference>
<name>A0A818GCB1_9BILA</name>
<dbReference type="Gene3D" id="3.20.20.70">
    <property type="entry name" value="Aldolase class I"/>
    <property type="match status" value="1"/>
</dbReference>
<evidence type="ECO:0000313" key="1">
    <source>
        <dbReference type="EMBL" id="CAF3489323.1"/>
    </source>
</evidence>
<gene>
    <name evidence="1" type="ORF">OXD698_LOCUS634</name>
</gene>
<proteinExistence type="predicted"/>
<dbReference type="InterPro" id="IPR013785">
    <property type="entry name" value="Aldolase_TIM"/>
</dbReference>
<reference evidence="1" key="1">
    <citation type="submission" date="2021-02" db="EMBL/GenBank/DDBJ databases">
        <authorList>
            <person name="Nowell W R."/>
        </authorList>
    </citation>
    <scope>NUCLEOTIDE SEQUENCE</scope>
</reference>
<comment type="caution">
    <text evidence="1">The sequence shown here is derived from an EMBL/GenBank/DDBJ whole genome shotgun (WGS) entry which is preliminary data.</text>
</comment>
<organism evidence="1 2">
    <name type="scientific">Adineta steineri</name>
    <dbReference type="NCBI Taxonomy" id="433720"/>
    <lineage>
        <taxon>Eukaryota</taxon>
        <taxon>Metazoa</taxon>
        <taxon>Spiralia</taxon>
        <taxon>Gnathifera</taxon>
        <taxon>Rotifera</taxon>
        <taxon>Eurotatoria</taxon>
        <taxon>Bdelloidea</taxon>
        <taxon>Adinetida</taxon>
        <taxon>Adinetidae</taxon>
        <taxon>Adineta</taxon>
    </lineage>
</organism>
<evidence type="ECO:0000313" key="2">
    <source>
        <dbReference type="Proteomes" id="UP000663844"/>
    </source>
</evidence>
<dbReference type="Proteomes" id="UP000663844">
    <property type="component" value="Unassembled WGS sequence"/>
</dbReference>